<evidence type="ECO:0000256" key="1">
    <source>
        <dbReference type="ARBA" id="ARBA00006484"/>
    </source>
</evidence>
<dbReference type="InterPro" id="IPR050259">
    <property type="entry name" value="SDR"/>
</dbReference>
<accession>A0A974PL86</accession>
<dbReference type="Gene3D" id="3.40.50.720">
    <property type="entry name" value="NAD(P)-binding Rossmann-like Domain"/>
    <property type="match status" value="1"/>
</dbReference>
<organism evidence="2 3">
    <name type="scientific">Xanthobacter dioxanivorans</name>
    <dbReference type="NCBI Taxonomy" id="2528964"/>
    <lineage>
        <taxon>Bacteria</taxon>
        <taxon>Pseudomonadati</taxon>
        <taxon>Pseudomonadota</taxon>
        <taxon>Alphaproteobacteria</taxon>
        <taxon>Hyphomicrobiales</taxon>
        <taxon>Xanthobacteraceae</taxon>
        <taxon>Xanthobacter</taxon>
    </lineage>
</organism>
<reference evidence="2 3" key="1">
    <citation type="submission" date="2020-10" db="EMBL/GenBank/DDBJ databases">
        <title>Degradation of 1,4-Dioxane by Xanthobacter sp. YN2, via a Novel Group-2 Soluble Di-Iron Monooxygenase.</title>
        <authorList>
            <person name="Ma F."/>
            <person name="Wang Y."/>
            <person name="Yang J."/>
            <person name="Guo H."/>
            <person name="Su D."/>
            <person name="Yu L."/>
        </authorList>
    </citation>
    <scope>NUCLEOTIDE SEQUENCE [LARGE SCALE GENOMIC DNA]</scope>
    <source>
        <strain evidence="2 3">YN2</strain>
    </source>
</reference>
<dbReference type="InterPro" id="IPR002347">
    <property type="entry name" value="SDR_fam"/>
</dbReference>
<evidence type="ECO:0000313" key="2">
    <source>
        <dbReference type="EMBL" id="QRG05670.1"/>
    </source>
</evidence>
<dbReference type="InterPro" id="IPR036291">
    <property type="entry name" value="NAD(P)-bd_dom_sf"/>
</dbReference>
<dbReference type="RefSeq" id="WP_203192535.1">
    <property type="nucleotide sequence ID" value="NZ_CP063362.1"/>
</dbReference>
<dbReference type="KEGG" id="xdi:EZH22_21855"/>
<gene>
    <name evidence="2" type="ORF">EZH22_21855</name>
</gene>
<proteinExistence type="inferred from homology"/>
<comment type="similarity">
    <text evidence="1">Belongs to the short-chain dehydrogenases/reductases (SDR) family.</text>
</comment>
<dbReference type="FunFam" id="3.40.50.720:FF:000084">
    <property type="entry name" value="Short-chain dehydrogenase reductase"/>
    <property type="match status" value="1"/>
</dbReference>
<dbReference type="PRINTS" id="PR00080">
    <property type="entry name" value="SDRFAMILY"/>
</dbReference>
<dbReference type="PANTHER" id="PTHR42879">
    <property type="entry name" value="3-OXOACYL-(ACYL-CARRIER-PROTEIN) REDUCTASE"/>
    <property type="match status" value="1"/>
</dbReference>
<protein>
    <submittedName>
        <fullName evidence="2">SDR family oxidoreductase</fullName>
    </submittedName>
</protein>
<dbReference type="Pfam" id="PF13561">
    <property type="entry name" value="adh_short_C2"/>
    <property type="match status" value="1"/>
</dbReference>
<dbReference type="PRINTS" id="PR00081">
    <property type="entry name" value="GDHRDH"/>
</dbReference>
<dbReference type="PROSITE" id="PS00061">
    <property type="entry name" value="ADH_SHORT"/>
    <property type="match status" value="1"/>
</dbReference>
<dbReference type="GO" id="GO:0032787">
    <property type="term" value="P:monocarboxylic acid metabolic process"/>
    <property type="evidence" value="ECO:0007669"/>
    <property type="project" value="UniProtKB-ARBA"/>
</dbReference>
<dbReference type="InterPro" id="IPR020904">
    <property type="entry name" value="Sc_DH/Rdtase_CS"/>
</dbReference>
<evidence type="ECO:0000313" key="3">
    <source>
        <dbReference type="Proteomes" id="UP000596427"/>
    </source>
</evidence>
<name>A0A974PL86_9HYPH</name>
<dbReference type="PANTHER" id="PTHR42879:SF2">
    <property type="entry name" value="3-OXOACYL-[ACYL-CARRIER-PROTEIN] REDUCTASE FABG"/>
    <property type="match status" value="1"/>
</dbReference>
<sequence length="247" mass="24745">MNTGGAASGRRALVTGGGAGIGAATVRRLVADGLAVAFCDLDVAAGAALSAQTGAVFVHMDGTDAVAGAALFAAHGPFDVLVNNIGADQHAFFTDTTAADWRFLLSVNLETAFLFTGLALPGMQAARYGRIVNVASEAGRLGSKGGSVYAAAKAGLIGFTRSIARENARYNITANAVAPGPIRTPMVERAVAEVGERLAADMAALTLMRRIGEPEEVAAAVAFLGSEGASFITGEVLGVSGGMGCGA</sequence>
<dbReference type="Proteomes" id="UP000596427">
    <property type="component" value="Chromosome"/>
</dbReference>
<keyword evidence="3" id="KW-1185">Reference proteome</keyword>
<dbReference type="AlphaFoldDB" id="A0A974PL86"/>
<dbReference type="SUPFAM" id="SSF51735">
    <property type="entry name" value="NAD(P)-binding Rossmann-fold domains"/>
    <property type="match status" value="1"/>
</dbReference>
<dbReference type="EMBL" id="CP063362">
    <property type="protein sequence ID" value="QRG05670.1"/>
    <property type="molecule type" value="Genomic_DNA"/>
</dbReference>